<dbReference type="GO" id="GO:0000785">
    <property type="term" value="C:chromatin"/>
    <property type="evidence" value="ECO:0007669"/>
    <property type="project" value="TreeGrafter"/>
</dbReference>
<dbReference type="GO" id="GO:0003677">
    <property type="term" value="F:DNA binding"/>
    <property type="evidence" value="ECO:0007669"/>
    <property type="project" value="TreeGrafter"/>
</dbReference>
<dbReference type="GO" id="GO:0050661">
    <property type="term" value="F:NADP binding"/>
    <property type="evidence" value="ECO:0007669"/>
    <property type="project" value="InterPro"/>
</dbReference>
<feature type="domain" description="NADPH-dependent reductive aminase-like C-terminal" evidence="3">
    <location>
        <begin position="162"/>
        <end position="285"/>
    </location>
</feature>
<protein>
    <submittedName>
        <fullName evidence="4">NAD(P)-dependent oxidoreductase</fullName>
    </submittedName>
</protein>
<name>A0A4Z0WD15_9GAMM</name>
<dbReference type="InterPro" id="IPR051265">
    <property type="entry name" value="HIBADH-related_NP60_sf"/>
</dbReference>
<keyword evidence="1" id="KW-0560">Oxidoreductase</keyword>
<dbReference type="GO" id="GO:0031491">
    <property type="term" value="F:nucleosome binding"/>
    <property type="evidence" value="ECO:0007669"/>
    <property type="project" value="TreeGrafter"/>
</dbReference>
<dbReference type="PANTHER" id="PTHR43580">
    <property type="entry name" value="OXIDOREDUCTASE GLYR1-RELATED"/>
    <property type="match status" value="1"/>
</dbReference>
<dbReference type="GO" id="GO:0140673">
    <property type="term" value="P:transcription elongation-coupled chromatin remodeling"/>
    <property type="evidence" value="ECO:0007669"/>
    <property type="project" value="TreeGrafter"/>
</dbReference>
<gene>
    <name evidence="4" type="ORF">E4656_15075</name>
</gene>
<accession>A0A4Z0WD15</accession>
<dbReference type="RefSeq" id="WP_135484123.1">
    <property type="nucleotide sequence ID" value="NZ_SRMF01000007.1"/>
</dbReference>
<dbReference type="Gene3D" id="1.10.1040.10">
    <property type="entry name" value="N-(1-d-carboxylethyl)-l-norvaline Dehydrogenase, domain 2"/>
    <property type="match status" value="1"/>
</dbReference>
<evidence type="ECO:0000259" key="3">
    <source>
        <dbReference type="Pfam" id="PF21761"/>
    </source>
</evidence>
<dbReference type="PIRSF" id="PIRSF000103">
    <property type="entry name" value="HIBADH"/>
    <property type="match status" value="1"/>
</dbReference>
<dbReference type="PANTHER" id="PTHR43580:SF2">
    <property type="entry name" value="CYTOKINE-LIKE NUCLEAR FACTOR N-PAC"/>
    <property type="match status" value="1"/>
</dbReference>
<dbReference type="AlphaFoldDB" id="A0A4Z0WD15"/>
<dbReference type="InterPro" id="IPR006115">
    <property type="entry name" value="6PGDH_NADP-bd"/>
</dbReference>
<reference evidence="4 5" key="1">
    <citation type="submission" date="2019-04" db="EMBL/GenBank/DDBJ databases">
        <title>Natronospirillum operosus gen. nov., sp. nov., a haloalkaliphilic satellite isolated from decaying biomass of laboratory culture of cyanobacterium Geitlerinema sp. and proposal of Natronospirillaceae fam. nov. and Saccharospirillaceae fam. nov.</title>
        <authorList>
            <person name="Kevbrin V."/>
            <person name="Boltyanskaya Y."/>
            <person name="Koziaeva V."/>
            <person name="Grouzdev D.S."/>
            <person name="Park M."/>
            <person name="Cho J."/>
        </authorList>
    </citation>
    <scope>NUCLEOTIDE SEQUENCE [LARGE SCALE GENOMIC DNA]</scope>
    <source>
        <strain evidence="4 5">G-116</strain>
    </source>
</reference>
<sequence length="293" mass="31525">MNNINITIIGLGAMGTAVAKAFLEKDFTVTVWSRSPQKAQPLVAQGARHAEVIDEALEASPLLLISVLDYPAVDDIFRPMSKGRLAGKTVVNLTNGTPEEARKMAAWADAQGADYIDGGIMVTPELIGQPEAFVLYSGAEDSFRAVESTLSILGNPAYVGEDPAFAPLYDLSLLSAMFGMFGGYLHAAALLRSEKIPVFEGVPMIMALLKAMIELFPEIAREIDNREYPTPSSNNAMMATALRKVLDGSREQGVRGALMEPVWQLFHQGTQSGQGERDISALVPLLFAAHSEG</sequence>
<organism evidence="4 5">
    <name type="scientific">Natronospirillum operosum</name>
    <dbReference type="NCBI Taxonomy" id="2759953"/>
    <lineage>
        <taxon>Bacteria</taxon>
        <taxon>Pseudomonadati</taxon>
        <taxon>Pseudomonadota</taxon>
        <taxon>Gammaproteobacteria</taxon>
        <taxon>Oceanospirillales</taxon>
        <taxon>Natronospirillaceae</taxon>
        <taxon>Natronospirillum</taxon>
    </lineage>
</organism>
<dbReference type="InterPro" id="IPR015815">
    <property type="entry name" value="HIBADH-related"/>
</dbReference>
<dbReference type="InterPro" id="IPR036291">
    <property type="entry name" value="NAD(P)-bd_dom_sf"/>
</dbReference>
<evidence type="ECO:0000256" key="1">
    <source>
        <dbReference type="ARBA" id="ARBA00023002"/>
    </source>
</evidence>
<dbReference type="Proteomes" id="UP000297475">
    <property type="component" value="Unassembled WGS sequence"/>
</dbReference>
<proteinExistence type="predicted"/>
<feature type="domain" description="6-phosphogluconate dehydrogenase NADP-binding" evidence="2">
    <location>
        <begin position="5"/>
        <end position="155"/>
    </location>
</feature>
<evidence type="ECO:0000313" key="5">
    <source>
        <dbReference type="Proteomes" id="UP000297475"/>
    </source>
</evidence>
<evidence type="ECO:0000313" key="4">
    <source>
        <dbReference type="EMBL" id="TGG91712.1"/>
    </source>
</evidence>
<comment type="caution">
    <text evidence="4">The sequence shown here is derived from an EMBL/GenBank/DDBJ whole genome shotgun (WGS) entry which is preliminary data.</text>
</comment>
<dbReference type="Pfam" id="PF03446">
    <property type="entry name" value="NAD_binding_2"/>
    <property type="match status" value="1"/>
</dbReference>
<dbReference type="GO" id="GO:0016491">
    <property type="term" value="F:oxidoreductase activity"/>
    <property type="evidence" value="ECO:0007669"/>
    <property type="project" value="UniProtKB-KW"/>
</dbReference>
<dbReference type="InterPro" id="IPR013328">
    <property type="entry name" value="6PGD_dom2"/>
</dbReference>
<dbReference type="InterPro" id="IPR048666">
    <property type="entry name" value="RedAm-like_C"/>
</dbReference>
<dbReference type="EMBL" id="SRMF01000007">
    <property type="protein sequence ID" value="TGG91712.1"/>
    <property type="molecule type" value="Genomic_DNA"/>
</dbReference>
<dbReference type="Gene3D" id="3.40.50.720">
    <property type="entry name" value="NAD(P)-binding Rossmann-like Domain"/>
    <property type="match status" value="1"/>
</dbReference>
<dbReference type="OrthoDB" id="4535742at2"/>
<dbReference type="Pfam" id="PF21761">
    <property type="entry name" value="RedAm-like_C"/>
    <property type="match status" value="1"/>
</dbReference>
<evidence type="ECO:0000259" key="2">
    <source>
        <dbReference type="Pfam" id="PF03446"/>
    </source>
</evidence>
<dbReference type="SUPFAM" id="SSF51735">
    <property type="entry name" value="NAD(P)-binding Rossmann-fold domains"/>
    <property type="match status" value="1"/>
</dbReference>
<keyword evidence="5" id="KW-1185">Reference proteome</keyword>